<keyword evidence="5" id="KW-1185">Reference proteome</keyword>
<dbReference type="Proteomes" id="UP000236621">
    <property type="component" value="Unassembled WGS sequence"/>
</dbReference>
<name>A0A2K3QAY6_9HYPO</name>
<evidence type="ECO:0000313" key="5">
    <source>
        <dbReference type="Proteomes" id="UP000236621"/>
    </source>
</evidence>
<comment type="catalytic activity">
    <reaction evidence="1">
        <text>an acyl phosphate + H2O = a carboxylate + phosphate + H(+)</text>
        <dbReference type="Rhea" id="RHEA:14965"/>
        <dbReference type="ChEBI" id="CHEBI:15377"/>
        <dbReference type="ChEBI" id="CHEBI:15378"/>
        <dbReference type="ChEBI" id="CHEBI:29067"/>
        <dbReference type="ChEBI" id="CHEBI:43474"/>
        <dbReference type="ChEBI" id="CHEBI:59918"/>
        <dbReference type="EC" id="3.6.1.7"/>
    </reaction>
</comment>
<protein>
    <recommendedName>
        <fullName evidence="1">acylphosphatase</fullName>
        <ecNumber evidence="1">3.6.1.7</ecNumber>
    </recommendedName>
</protein>
<dbReference type="Gene3D" id="3.30.70.100">
    <property type="match status" value="1"/>
</dbReference>
<comment type="caution">
    <text evidence="4">The sequence shown here is derived from an EMBL/GenBank/DDBJ whole genome shotgun (WGS) entry which is preliminary data.</text>
</comment>
<dbReference type="PANTHER" id="PTHR47268">
    <property type="entry name" value="ACYLPHOSPHATASE"/>
    <property type="match status" value="1"/>
</dbReference>
<dbReference type="AlphaFoldDB" id="A0A2K3QAY6"/>
<dbReference type="EC" id="3.6.1.7" evidence="1"/>
<evidence type="ECO:0000313" key="4">
    <source>
        <dbReference type="EMBL" id="PNY24654.1"/>
    </source>
</evidence>
<accession>A0A2K3QAY6</accession>
<dbReference type="InterPro" id="IPR020456">
    <property type="entry name" value="Acylphosphatase"/>
</dbReference>
<dbReference type="OrthoDB" id="7961613at2759"/>
<evidence type="ECO:0000259" key="3">
    <source>
        <dbReference type="PROSITE" id="PS51160"/>
    </source>
</evidence>
<dbReference type="InterPro" id="IPR036046">
    <property type="entry name" value="Acylphosphatase-like_dom_sf"/>
</dbReference>
<keyword evidence="1" id="KW-0378">Hydrolase</keyword>
<dbReference type="Pfam" id="PF00708">
    <property type="entry name" value="Acylphosphatase"/>
    <property type="match status" value="1"/>
</dbReference>
<dbReference type="EMBL" id="NRSZ01000858">
    <property type="protein sequence ID" value="PNY24654.1"/>
    <property type="molecule type" value="Genomic_DNA"/>
</dbReference>
<dbReference type="InterPro" id="IPR001792">
    <property type="entry name" value="Acylphosphatase-like_dom"/>
</dbReference>
<reference evidence="4 5" key="1">
    <citation type="submission" date="2017-08" db="EMBL/GenBank/DDBJ databases">
        <title>Harnessing the power of phylogenomics to disentangle the directionality and signatures of interkingdom host jumping in the parasitic fungal genus Tolypocladium.</title>
        <authorList>
            <person name="Quandt C.A."/>
            <person name="Patterson W."/>
            <person name="Spatafora J.W."/>
        </authorList>
    </citation>
    <scope>NUCLEOTIDE SEQUENCE [LARGE SCALE GENOMIC DNA]</scope>
    <source>
        <strain evidence="4 5">CBS 113982</strain>
    </source>
</reference>
<gene>
    <name evidence="4" type="ORF">TCAP_05404</name>
</gene>
<proteinExistence type="inferred from homology"/>
<feature type="active site" evidence="1">
    <location>
        <position position="47"/>
    </location>
</feature>
<evidence type="ECO:0000256" key="1">
    <source>
        <dbReference type="PROSITE-ProRule" id="PRU00520"/>
    </source>
</evidence>
<dbReference type="PROSITE" id="PS51160">
    <property type="entry name" value="ACYLPHOSPHATASE_3"/>
    <property type="match status" value="1"/>
</dbReference>
<sequence>MPIEPHRSTMARRFYFVAHGGVVQGVGFRYFTRQRARDYGITGWCRNTPDNKVEGEAQGEDDALESFFRDVDRGPRHATVVQLTREDLDVVDGESGFSIRR</sequence>
<feature type="active site" evidence="1">
    <location>
        <position position="29"/>
    </location>
</feature>
<comment type="similarity">
    <text evidence="2">Belongs to the acylphosphatase family.</text>
</comment>
<dbReference type="GO" id="GO:0003998">
    <property type="term" value="F:acylphosphatase activity"/>
    <property type="evidence" value="ECO:0007669"/>
    <property type="project" value="UniProtKB-EC"/>
</dbReference>
<dbReference type="SUPFAM" id="SSF54975">
    <property type="entry name" value="Acylphosphatase/BLUF domain-like"/>
    <property type="match status" value="1"/>
</dbReference>
<organism evidence="4 5">
    <name type="scientific">Tolypocladium capitatum</name>
    <dbReference type="NCBI Taxonomy" id="45235"/>
    <lineage>
        <taxon>Eukaryota</taxon>
        <taxon>Fungi</taxon>
        <taxon>Dikarya</taxon>
        <taxon>Ascomycota</taxon>
        <taxon>Pezizomycotina</taxon>
        <taxon>Sordariomycetes</taxon>
        <taxon>Hypocreomycetidae</taxon>
        <taxon>Hypocreales</taxon>
        <taxon>Ophiocordycipitaceae</taxon>
        <taxon>Tolypocladium</taxon>
    </lineage>
</organism>
<dbReference type="PANTHER" id="PTHR47268:SF4">
    <property type="entry name" value="ACYLPHOSPHATASE"/>
    <property type="match status" value="1"/>
</dbReference>
<feature type="domain" description="Acylphosphatase-like" evidence="3">
    <location>
        <begin position="13"/>
        <end position="101"/>
    </location>
</feature>
<evidence type="ECO:0000256" key="2">
    <source>
        <dbReference type="RuleBase" id="RU004168"/>
    </source>
</evidence>